<dbReference type="PANTHER" id="PTHR43030">
    <property type="entry name" value="PHOSPHOENOLPYRUVATE SYNTHASE"/>
    <property type="match status" value="1"/>
</dbReference>
<evidence type="ECO:0000256" key="11">
    <source>
        <dbReference type="ARBA" id="ARBA00022840"/>
    </source>
</evidence>
<dbReference type="PANTHER" id="PTHR43030:SF1">
    <property type="entry name" value="PHOSPHOENOLPYRUVATE SYNTHASE"/>
    <property type="match status" value="1"/>
</dbReference>
<dbReference type="Gene3D" id="3.30.1490.20">
    <property type="entry name" value="ATP-grasp fold, A domain"/>
    <property type="match status" value="1"/>
</dbReference>
<evidence type="ECO:0000256" key="2">
    <source>
        <dbReference type="ARBA" id="ARBA00002988"/>
    </source>
</evidence>
<organism evidence="17 18">
    <name type="scientific">Desulfonema magnum</name>
    <dbReference type="NCBI Taxonomy" id="45655"/>
    <lineage>
        <taxon>Bacteria</taxon>
        <taxon>Pseudomonadati</taxon>
        <taxon>Thermodesulfobacteriota</taxon>
        <taxon>Desulfobacteria</taxon>
        <taxon>Desulfobacterales</taxon>
        <taxon>Desulfococcaceae</taxon>
        <taxon>Desulfonema</taxon>
    </lineage>
</organism>
<comment type="function">
    <text evidence="2">Catalyzes the phosphorylation of pyruvate to phosphoenolpyruvate.</text>
</comment>
<dbReference type="SUPFAM" id="SSF56059">
    <property type="entry name" value="Glutathione synthetase ATP-binding domain-like"/>
    <property type="match status" value="1"/>
</dbReference>
<evidence type="ECO:0000256" key="3">
    <source>
        <dbReference type="ARBA" id="ARBA00004742"/>
    </source>
</evidence>
<comment type="similarity">
    <text evidence="4">Belongs to the PEP-utilizing enzyme family.</text>
</comment>
<evidence type="ECO:0000256" key="5">
    <source>
        <dbReference type="ARBA" id="ARBA00011996"/>
    </source>
</evidence>
<dbReference type="GO" id="GO:0046872">
    <property type="term" value="F:metal ion binding"/>
    <property type="evidence" value="ECO:0007669"/>
    <property type="project" value="UniProtKB-KW"/>
</dbReference>
<sequence>MNWILNISEITSGDRDRVGGKGYALAQLAGNGFTIPETLCLTVDAYDQFVLRTGLRERVLIELNRKNFKEMRWEEIWDCATRIRNMFLRTPMPEEIGTRLRQEIANRFKDKRVVVRSSAPEEDDAHASFAGLHESYLNIQGTDAILAHIRKVWASLWSDAALLYRQEIGLDAEKSAMAVVIQEIIVGDRSGVAFSKNPNHPSQAVIESVYGLNQGLVDGLVEPDRWILDRERKTVLTHTPAQRQQQMIPHGDGVVMSPLPPELSTVPPLNPDEVLGVFNVSLRAENFFKLPQDTEWTYKDNTLLLLQSRPITSSGGETPGDNRSWYLSLHRSFENLKALRKKIEHELIPKMIETARTMAETDPDTLSDQELAQEIRRRWEMNQNWVNVYWEDFIPFAHGVRLFGQVYNDVMQPKDAYEFVDLLTQTEMASLERNQILAELAEQIRHDPQLAAQLRQGDAGRIKPAFLAEVESFIQKFGDLSCSMTGGTQCVEDAMPLFNILLEMAAHPVPGERKRKSDSASDLKERFLSHFQGQERDWAGELLDLARSSYRLRDDDNIYLGRIEAQVLICVQVAKERINASSQSGETQSVSEELKTVLDDLEHRAEPMNPYQKQSGQSFEIKPRQLVGQPAGPGLCRGKARVIQQHSELAEFKAGEVLVCDAVDPNMTFVVPLASGVVERRGGMLIHGAIIAREYGLPCVTGIANATSFIRTGDEVTVDGFLGIVTVGAGDI</sequence>
<evidence type="ECO:0000256" key="9">
    <source>
        <dbReference type="ARBA" id="ARBA00022741"/>
    </source>
</evidence>
<dbReference type="KEGG" id="dmm:dnm_057130"/>
<dbReference type="SUPFAM" id="SSF52009">
    <property type="entry name" value="Phosphohistidine domain"/>
    <property type="match status" value="1"/>
</dbReference>
<dbReference type="GO" id="GO:0008986">
    <property type="term" value="F:pyruvate, water dikinase activity"/>
    <property type="evidence" value="ECO:0007669"/>
    <property type="project" value="UniProtKB-EC"/>
</dbReference>
<dbReference type="GO" id="GO:0005524">
    <property type="term" value="F:ATP binding"/>
    <property type="evidence" value="ECO:0007669"/>
    <property type="project" value="UniProtKB-KW"/>
</dbReference>
<evidence type="ECO:0000256" key="14">
    <source>
        <dbReference type="ARBA" id="ARBA00047700"/>
    </source>
</evidence>
<gene>
    <name evidence="17" type="ORF">dnm_057130</name>
</gene>
<dbReference type="InterPro" id="IPR006319">
    <property type="entry name" value="PEP_synth"/>
</dbReference>
<dbReference type="InterPro" id="IPR036637">
    <property type="entry name" value="Phosphohistidine_dom_sf"/>
</dbReference>
<reference evidence="17" key="1">
    <citation type="journal article" date="2021" name="Microb. Physiol.">
        <title>Proteogenomic Insights into the Physiology of Marine, Sulfate-Reducing, Filamentous Desulfonema limicola and Desulfonema magnum.</title>
        <authorList>
            <person name="Schnaars V."/>
            <person name="Wohlbrand L."/>
            <person name="Scheve S."/>
            <person name="Hinrichs C."/>
            <person name="Reinhardt R."/>
            <person name="Rabus R."/>
        </authorList>
    </citation>
    <scope>NUCLEOTIDE SEQUENCE</scope>
    <source>
        <strain evidence="17">4be13</strain>
    </source>
</reference>
<dbReference type="InterPro" id="IPR008279">
    <property type="entry name" value="PEP-util_enz_mobile_dom"/>
</dbReference>
<dbReference type="RefSeq" id="WP_207678178.1">
    <property type="nucleotide sequence ID" value="NZ_CP061800.1"/>
</dbReference>
<keyword evidence="18" id="KW-1185">Reference proteome</keyword>
<evidence type="ECO:0000259" key="16">
    <source>
        <dbReference type="Pfam" id="PF01326"/>
    </source>
</evidence>
<evidence type="ECO:0000256" key="7">
    <source>
        <dbReference type="ARBA" id="ARBA00022679"/>
    </source>
</evidence>
<comment type="pathway">
    <text evidence="3">Carbohydrate biosynthesis; gluconeogenesis.</text>
</comment>
<dbReference type="Pfam" id="PF01326">
    <property type="entry name" value="PPDK_N"/>
    <property type="match status" value="1"/>
</dbReference>
<keyword evidence="10" id="KW-0418">Kinase</keyword>
<accession>A0A975BQ60</accession>
<keyword evidence="8" id="KW-0479">Metal-binding</keyword>
<dbReference type="Proteomes" id="UP000663722">
    <property type="component" value="Chromosome"/>
</dbReference>
<evidence type="ECO:0000259" key="15">
    <source>
        <dbReference type="Pfam" id="PF00391"/>
    </source>
</evidence>
<comment type="catalytic activity">
    <reaction evidence="14">
        <text>pyruvate + ATP + H2O = phosphoenolpyruvate + AMP + phosphate + 2 H(+)</text>
        <dbReference type="Rhea" id="RHEA:11364"/>
        <dbReference type="ChEBI" id="CHEBI:15361"/>
        <dbReference type="ChEBI" id="CHEBI:15377"/>
        <dbReference type="ChEBI" id="CHEBI:15378"/>
        <dbReference type="ChEBI" id="CHEBI:30616"/>
        <dbReference type="ChEBI" id="CHEBI:43474"/>
        <dbReference type="ChEBI" id="CHEBI:58702"/>
        <dbReference type="ChEBI" id="CHEBI:456215"/>
        <dbReference type="EC" id="2.7.9.2"/>
    </reaction>
</comment>
<keyword evidence="11" id="KW-0067">ATP-binding</keyword>
<dbReference type="Pfam" id="PF00391">
    <property type="entry name" value="PEP-utilizers"/>
    <property type="match status" value="1"/>
</dbReference>
<keyword evidence="12" id="KW-0460">Magnesium</keyword>
<name>A0A975BQ60_9BACT</name>
<proteinExistence type="inferred from homology"/>
<evidence type="ECO:0000313" key="17">
    <source>
        <dbReference type="EMBL" id="QTA89656.1"/>
    </source>
</evidence>
<keyword evidence="7" id="KW-0808">Transferase</keyword>
<evidence type="ECO:0000256" key="8">
    <source>
        <dbReference type="ARBA" id="ARBA00022723"/>
    </source>
</evidence>
<feature type="domain" description="PEP-utilising enzyme mobile" evidence="15">
    <location>
        <begin position="652"/>
        <end position="721"/>
    </location>
</feature>
<dbReference type="EMBL" id="CP061800">
    <property type="protein sequence ID" value="QTA89656.1"/>
    <property type="molecule type" value="Genomic_DNA"/>
</dbReference>
<evidence type="ECO:0000256" key="1">
    <source>
        <dbReference type="ARBA" id="ARBA00001946"/>
    </source>
</evidence>
<evidence type="ECO:0000313" key="18">
    <source>
        <dbReference type="Proteomes" id="UP000663722"/>
    </source>
</evidence>
<keyword evidence="9" id="KW-0547">Nucleotide-binding</keyword>
<dbReference type="Gene3D" id="3.30.470.20">
    <property type="entry name" value="ATP-grasp fold, B domain"/>
    <property type="match status" value="1"/>
</dbReference>
<protein>
    <recommendedName>
        <fullName evidence="6">Phosphoenolpyruvate synthase</fullName>
        <ecNumber evidence="5">2.7.9.2</ecNumber>
    </recommendedName>
    <alternativeName>
        <fullName evidence="13">Pyruvate, water dikinase</fullName>
    </alternativeName>
</protein>
<dbReference type="InterPro" id="IPR013815">
    <property type="entry name" value="ATP_grasp_subdomain_1"/>
</dbReference>
<evidence type="ECO:0000256" key="13">
    <source>
        <dbReference type="ARBA" id="ARBA00033470"/>
    </source>
</evidence>
<feature type="domain" description="Pyruvate phosphate dikinase AMP/ATP-binding" evidence="16">
    <location>
        <begin position="16"/>
        <end position="317"/>
    </location>
</feature>
<evidence type="ECO:0000256" key="4">
    <source>
        <dbReference type="ARBA" id="ARBA00007837"/>
    </source>
</evidence>
<dbReference type="InterPro" id="IPR002192">
    <property type="entry name" value="PPDK_AMP/ATP-bd"/>
</dbReference>
<dbReference type="EC" id="2.7.9.2" evidence="5"/>
<comment type="cofactor">
    <cofactor evidence="1">
        <name>Mg(2+)</name>
        <dbReference type="ChEBI" id="CHEBI:18420"/>
    </cofactor>
</comment>
<dbReference type="AlphaFoldDB" id="A0A975BQ60"/>
<evidence type="ECO:0000256" key="12">
    <source>
        <dbReference type="ARBA" id="ARBA00022842"/>
    </source>
</evidence>
<evidence type="ECO:0000256" key="10">
    <source>
        <dbReference type="ARBA" id="ARBA00022777"/>
    </source>
</evidence>
<dbReference type="Gene3D" id="3.50.30.10">
    <property type="entry name" value="Phosphohistidine domain"/>
    <property type="match status" value="1"/>
</dbReference>
<evidence type="ECO:0000256" key="6">
    <source>
        <dbReference type="ARBA" id="ARBA00021623"/>
    </source>
</evidence>